<dbReference type="Proteomes" id="UP000525987">
    <property type="component" value="Unassembled WGS sequence"/>
</dbReference>
<reference evidence="1 2" key="1">
    <citation type="submission" date="2020-08" db="EMBL/GenBank/DDBJ databases">
        <title>Genomic Encyclopedia of Type Strains, Phase III (KMG-III): the genomes of soil and plant-associated and newly described type strains.</title>
        <authorList>
            <person name="Whitman W."/>
        </authorList>
    </citation>
    <scope>NUCLEOTIDE SEQUENCE [LARGE SCALE GENOMIC DNA]</scope>
    <source>
        <strain evidence="1 2">CECT 5995</strain>
    </source>
</reference>
<gene>
    <name evidence="1" type="ORF">FHR96_001062</name>
</gene>
<dbReference type="EMBL" id="JACHXM010000003">
    <property type="protein sequence ID" value="MBB3140210.1"/>
    <property type="molecule type" value="Genomic_DNA"/>
</dbReference>
<comment type="caution">
    <text evidence="1">The sequence shown here is derived from an EMBL/GenBank/DDBJ whole genome shotgun (WGS) entry which is preliminary data.</text>
</comment>
<proteinExistence type="predicted"/>
<sequence length="89" mass="9762">MRRDLLNRLEAVEIQGCGDDASVRHIFLVPGSRDPERQLVAGYRTAGTATYRHEGESSEACLKRHIAGLDISRGRDVVKLLGVYPVEGG</sequence>
<evidence type="ECO:0000313" key="1">
    <source>
        <dbReference type="EMBL" id="MBB3140210.1"/>
    </source>
</evidence>
<evidence type="ECO:0000313" key="2">
    <source>
        <dbReference type="Proteomes" id="UP000525987"/>
    </source>
</evidence>
<protein>
    <submittedName>
        <fullName evidence="1">Uncharacterized protein</fullName>
    </submittedName>
</protein>
<keyword evidence="2" id="KW-1185">Reference proteome</keyword>
<accession>A0A7W5G4P9</accession>
<organism evidence="1 2">
    <name type="scientific">Halomonas organivorans</name>
    <dbReference type="NCBI Taxonomy" id="257772"/>
    <lineage>
        <taxon>Bacteria</taxon>
        <taxon>Pseudomonadati</taxon>
        <taxon>Pseudomonadota</taxon>
        <taxon>Gammaproteobacteria</taxon>
        <taxon>Oceanospirillales</taxon>
        <taxon>Halomonadaceae</taxon>
        <taxon>Halomonas</taxon>
    </lineage>
</organism>
<name>A0A7W5G4P9_9GAMM</name>
<dbReference type="AlphaFoldDB" id="A0A7W5G4P9"/>
<dbReference type="RefSeq" id="WP_183386622.1">
    <property type="nucleotide sequence ID" value="NZ_JACHXM010000003.1"/>
</dbReference>